<sequence length="130" mass="15926">MNINDQDMMSEESEDEGGGESREEMIYRRKYQMLLERCEVLQQDNERLVHRIQEVYKYTRQVRKERKFLIDRLDGHGDNWRQGITQYFHDNNNHYGKSSSKLKIENRKNRVLHVRSHSRKKQIWICLKNN</sequence>
<dbReference type="KEGG" id="phu:Phum_PHUM160470"/>
<dbReference type="HOGENOM" id="CLU_1940628_0_0_1"/>
<dbReference type="eggNOG" id="KOG0381">
    <property type="taxonomic scope" value="Eukaryota"/>
</dbReference>
<protein>
    <recommendedName>
        <fullName evidence="4">INO80 complex subunit F domain-containing protein</fullName>
    </recommendedName>
</protein>
<feature type="compositionally biased region" description="Acidic residues" evidence="3">
    <location>
        <begin position="8"/>
        <end position="18"/>
    </location>
</feature>
<proteinExistence type="predicted"/>
<reference evidence="5" key="2">
    <citation type="submission" date="2007-04" db="EMBL/GenBank/DDBJ databases">
        <title>The genome of the human body louse.</title>
        <authorList>
            <consortium name="The Human Body Louse Genome Consortium"/>
            <person name="Kirkness E."/>
            <person name="Walenz B."/>
            <person name="Hass B."/>
            <person name="Bruggner R."/>
            <person name="Strausberg R."/>
        </authorList>
    </citation>
    <scope>NUCLEOTIDE SEQUENCE</scope>
    <source>
        <strain evidence="5">USDA</strain>
    </source>
</reference>
<gene>
    <name evidence="6" type="primary">8236552</name>
    <name evidence="5" type="ORF">Phum_PHUM160470</name>
</gene>
<dbReference type="GO" id="GO:0003677">
    <property type="term" value="F:DNA binding"/>
    <property type="evidence" value="ECO:0007669"/>
    <property type="project" value="TreeGrafter"/>
</dbReference>
<dbReference type="STRING" id="121224.E0VFK6"/>
<name>E0VFK6_PEDHC</name>
<organism>
    <name type="scientific">Pediculus humanus subsp. corporis</name>
    <name type="common">Body louse</name>
    <dbReference type="NCBI Taxonomy" id="121224"/>
    <lineage>
        <taxon>Eukaryota</taxon>
        <taxon>Metazoa</taxon>
        <taxon>Ecdysozoa</taxon>
        <taxon>Arthropoda</taxon>
        <taxon>Hexapoda</taxon>
        <taxon>Insecta</taxon>
        <taxon>Pterygota</taxon>
        <taxon>Neoptera</taxon>
        <taxon>Paraneoptera</taxon>
        <taxon>Psocodea</taxon>
        <taxon>Troctomorpha</taxon>
        <taxon>Phthiraptera</taxon>
        <taxon>Anoplura</taxon>
        <taxon>Pediculidae</taxon>
        <taxon>Pediculus</taxon>
    </lineage>
</organism>
<dbReference type="GeneID" id="8236552"/>
<dbReference type="PANTHER" id="PTHR35084:SF1">
    <property type="entry name" value="TCF3 FUSION PARTNER"/>
    <property type="match status" value="1"/>
</dbReference>
<dbReference type="InterPro" id="IPR056513">
    <property type="entry name" value="INO80F"/>
</dbReference>
<dbReference type="EMBL" id="DS235115">
    <property type="protein sequence ID" value="EEB12162.1"/>
    <property type="molecule type" value="Genomic_DNA"/>
</dbReference>
<dbReference type="Pfam" id="PF24245">
    <property type="entry name" value="INO80F"/>
    <property type="match status" value="1"/>
</dbReference>
<dbReference type="PANTHER" id="PTHR35084">
    <property type="entry name" value="TCF3 FUSION PARTNER"/>
    <property type="match status" value="1"/>
</dbReference>
<evidence type="ECO:0000313" key="5">
    <source>
        <dbReference type="EMBL" id="EEB12162.1"/>
    </source>
</evidence>
<reference evidence="5" key="1">
    <citation type="submission" date="2007-04" db="EMBL/GenBank/DDBJ databases">
        <title>Annotation of Pediculus humanus corporis strain USDA.</title>
        <authorList>
            <person name="Kirkness E."/>
            <person name="Hannick L."/>
            <person name="Hass B."/>
            <person name="Bruggner R."/>
            <person name="Lawson D."/>
            <person name="Bidwell S."/>
            <person name="Joardar V."/>
            <person name="Caler E."/>
            <person name="Walenz B."/>
            <person name="Inman J."/>
            <person name="Schobel S."/>
            <person name="Galinsky K."/>
            <person name="Amedeo P."/>
            <person name="Strausberg R."/>
        </authorList>
    </citation>
    <scope>NUCLEOTIDE SEQUENCE</scope>
    <source>
        <strain evidence="5">USDA</strain>
    </source>
</reference>
<comment type="subcellular location">
    <subcellularLocation>
        <location evidence="1">Nucleus</location>
    </subcellularLocation>
</comment>
<dbReference type="OrthoDB" id="10070927at2759"/>
<dbReference type="InParanoid" id="E0VFK6"/>
<evidence type="ECO:0000313" key="7">
    <source>
        <dbReference type="Proteomes" id="UP000009046"/>
    </source>
</evidence>
<keyword evidence="2" id="KW-0539">Nucleus</keyword>
<dbReference type="EMBL" id="AAZO01001872">
    <property type="status" value="NOT_ANNOTATED_CDS"/>
    <property type="molecule type" value="Genomic_DNA"/>
</dbReference>
<dbReference type="GO" id="GO:0031011">
    <property type="term" value="C:Ino80 complex"/>
    <property type="evidence" value="ECO:0007669"/>
    <property type="project" value="TreeGrafter"/>
</dbReference>
<reference evidence="6" key="3">
    <citation type="submission" date="2021-02" db="UniProtKB">
        <authorList>
            <consortium name="EnsemblMetazoa"/>
        </authorList>
    </citation>
    <scope>IDENTIFICATION</scope>
    <source>
        <strain evidence="6">USDA</strain>
    </source>
</reference>
<dbReference type="RefSeq" id="XP_002424900.1">
    <property type="nucleotide sequence ID" value="XM_002424855.1"/>
</dbReference>
<feature type="domain" description="INO80 complex subunit F" evidence="4">
    <location>
        <begin position="27"/>
        <end position="73"/>
    </location>
</feature>
<keyword evidence="7" id="KW-1185">Reference proteome</keyword>
<evidence type="ECO:0000256" key="2">
    <source>
        <dbReference type="ARBA" id="ARBA00023242"/>
    </source>
</evidence>
<dbReference type="FunCoup" id="E0VFK6">
    <property type="interactions" value="16"/>
</dbReference>
<dbReference type="GO" id="GO:0097190">
    <property type="term" value="P:apoptotic signaling pathway"/>
    <property type="evidence" value="ECO:0007669"/>
    <property type="project" value="TreeGrafter"/>
</dbReference>
<dbReference type="AlphaFoldDB" id="E0VFK6"/>
<dbReference type="CTD" id="8236552"/>
<dbReference type="InterPro" id="IPR033555">
    <property type="entry name" value="TFPT"/>
</dbReference>
<dbReference type="EnsemblMetazoa" id="PHUM160470-RA">
    <property type="protein sequence ID" value="PHUM160470-PA"/>
    <property type="gene ID" value="PHUM160470"/>
</dbReference>
<evidence type="ECO:0000256" key="1">
    <source>
        <dbReference type="ARBA" id="ARBA00004123"/>
    </source>
</evidence>
<evidence type="ECO:0000256" key="3">
    <source>
        <dbReference type="SAM" id="MobiDB-lite"/>
    </source>
</evidence>
<evidence type="ECO:0000259" key="4">
    <source>
        <dbReference type="Pfam" id="PF24245"/>
    </source>
</evidence>
<dbReference type="VEuPathDB" id="VectorBase:PHUM160470"/>
<evidence type="ECO:0000313" key="6">
    <source>
        <dbReference type="EnsemblMetazoa" id="PHUM160470-PA"/>
    </source>
</evidence>
<dbReference type="Proteomes" id="UP000009046">
    <property type="component" value="Unassembled WGS sequence"/>
</dbReference>
<dbReference type="GO" id="GO:0043065">
    <property type="term" value="P:positive regulation of apoptotic process"/>
    <property type="evidence" value="ECO:0007669"/>
    <property type="project" value="TreeGrafter"/>
</dbReference>
<accession>E0VFK6</accession>
<feature type="region of interest" description="Disordered" evidence="3">
    <location>
        <begin position="1"/>
        <end position="23"/>
    </location>
</feature>